<evidence type="ECO:0000259" key="4">
    <source>
        <dbReference type="PROSITE" id="PS50048"/>
    </source>
</evidence>
<feature type="region of interest" description="Disordered" evidence="3">
    <location>
        <begin position="259"/>
        <end position="341"/>
    </location>
</feature>
<feature type="domain" description="Zn(2)-C6 fungal-type" evidence="4">
    <location>
        <begin position="97"/>
        <end position="128"/>
    </location>
</feature>
<dbReference type="GO" id="GO:0008270">
    <property type="term" value="F:zinc ion binding"/>
    <property type="evidence" value="ECO:0007669"/>
    <property type="project" value="InterPro"/>
</dbReference>
<dbReference type="GO" id="GO:0005634">
    <property type="term" value="C:nucleus"/>
    <property type="evidence" value="ECO:0007669"/>
    <property type="project" value="UniProtKB-SubCell"/>
</dbReference>
<evidence type="ECO:0000256" key="2">
    <source>
        <dbReference type="ARBA" id="ARBA00023242"/>
    </source>
</evidence>
<dbReference type="SUPFAM" id="SSF57701">
    <property type="entry name" value="Zn2/Cys6 DNA-binding domain"/>
    <property type="match status" value="1"/>
</dbReference>
<feature type="region of interest" description="Disordered" evidence="3">
    <location>
        <begin position="229"/>
        <end position="248"/>
    </location>
</feature>
<reference evidence="5 6" key="1">
    <citation type="submission" date="2015-12" db="EMBL/GenBank/DDBJ databases">
        <title>Draft genome sequence of Moniliophthora roreri, the causal agent of frosty pod rot of cacao.</title>
        <authorList>
            <person name="Aime M.C."/>
            <person name="Diaz-Valderrama J.R."/>
            <person name="Kijpornyongpan T."/>
            <person name="Phillips-Mora W."/>
        </authorList>
    </citation>
    <scope>NUCLEOTIDE SEQUENCE [LARGE SCALE GENOMIC DNA]</scope>
    <source>
        <strain evidence="5 6">MCA 2952</strain>
    </source>
</reference>
<feature type="compositionally biased region" description="Polar residues" evidence="3">
    <location>
        <begin position="205"/>
        <end position="216"/>
    </location>
</feature>
<dbReference type="Proteomes" id="UP000054988">
    <property type="component" value="Unassembled WGS sequence"/>
</dbReference>
<evidence type="ECO:0000256" key="1">
    <source>
        <dbReference type="ARBA" id="ARBA00004123"/>
    </source>
</evidence>
<dbReference type="PANTHER" id="PTHR31001:SF81">
    <property type="entry name" value="ZN(II)2CYS6 TRANSCRIPTION FACTOR"/>
    <property type="match status" value="1"/>
</dbReference>
<comment type="caution">
    <text evidence="5">The sequence shown here is derived from an EMBL/GenBank/DDBJ whole genome shotgun (WGS) entry which is preliminary data.</text>
</comment>
<dbReference type="InterPro" id="IPR036864">
    <property type="entry name" value="Zn2-C6_fun-type_DNA-bd_sf"/>
</dbReference>
<feature type="compositionally biased region" description="Polar residues" evidence="3">
    <location>
        <begin position="303"/>
        <end position="319"/>
    </location>
</feature>
<accession>A0A0W0GCS4</accession>
<dbReference type="eggNOG" id="ENOG502S5V9">
    <property type="taxonomic scope" value="Eukaryota"/>
</dbReference>
<comment type="subcellular location">
    <subcellularLocation>
        <location evidence="1">Nucleus</location>
    </subcellularLocation>
</comment>
<proteinExistence type="predicted"/>
<evidence type="ECO:0000313" key="5">
    <source>
        <dbReference type="EMBL" id="KTB46377.1"/>
    </source>
</evidence>
<dbReference type="Pfam" id="PF00172">
    <property type="entry name" value="Zn_clus"/>
    <property type="match status" value="1"/>
</dbReference>
<feature type="compositionally biased region" description="Polar residues" evidence="3">
    <location>
        <begin position="259"/>
        <end position="285"/>
    </location>
</feature>
<sequence>MISGTDERWFGRTWGTGAGSKGLILRACFSVTVRDSQVRDFDGRNARMHWIPHSEVPSKWLPILNDKSPSLKGEIMDLEFTMDTDHRKRRRNRTTQSCLNCHTSKRKCDRKRPCQRCIQLGLTGLCVYEIDDPALRDDPTLDETTRLRNRIAELESLVRELRGKPHPRWAENNFRDGDPNEKWHSRAAKCLPSAKRRATSPELVQDQTPTHPTNGRSGVMATLLSPIKTETATDPSSQLYRFSPSPAPSMRYHTFQADVRSSPTNSPYEGSGQRSPYRSPTSAGSYHSPAHPTSSSYNNNSSGGTAPASSYSDSGSNGATYPLSGSDDGRPYSDHFSSRGSPPDTHAYCPCRSSPTVNNAYLTLSHHVQNTLHTVRQYNTHPANSRCALYRQILDLSSLLQSRMNDLDDCHSGPAYDSNTPTDSEILTPASSSSGPTSFHPGSSPGGVSPHEWTSTMSPTSYNPYFPIPSGPGDSHSIYTHVMS</sequence>
<dbReference type="PROSITE" id="PS50048">
    <property type="entry name" value="ZN2_CY6_FUNGAL_2"/>
    <property type="match status" value="1"/>
</dbReference>
<evidence type="ECO:0000256" key="3">
    <source>
        <dbReference type="SAM" id="MobiDB-lite"/>
    </source>
</evidence>
<organism evidence="5 6">
    <name type="scientific">Moniliophthora roreri</name>
    <name type="common">Frosty pod rot fungus</name>
    <name type="synonym">Monilia roreri</name>
    <dbReference type="NCBI Taxonomy" id="221103"/>
    <lineage>
        <taxon>Eukaryota</taxon>
        <taxon>Fungi</taxon>
        <taxon>Dikarya</taxon>
        <taxon>Basidiomycota</taxon>
        <taxon>Agaricomycotina</taxon>
        <taxon>Agaricomycetes</taxon>
        <taxon>Agaricomycetidae</taxon>
        <taxon>Agaricales</taxon>
        <taxon>Marasmiineae</taxon>
        <taxon>Marasmiaceae</taxon>
        <taxon>Moniliophthora</taxon>
    </lineage>
</organism>
<gene>
    <name evidence="5" type="ORF">WG66_1045</name>
</gene>
<protein>
    <recommendedName>
        <fullName evidence="4">Zn(2)-C6 fungal-type domain-containing protein</fullName>
    </recommendedName>
</protein>
<dbReference type="Gene3D" id="4.10.240.10">
    <property type="entry name" value="Zn(2)-C6 fungal-type DNA-binding domain"/>
    <property type="match status" value="1"/>
</dbReference>
<dbReference type="GO" id="GO:0000981">
    <property type="term" value="F:DNA-binding transcription factor activity, RNA polymerase II-specific"/>
    <property type="evidence" value="ECO:0007669"/>
    <property type="project" value="InterPro"/>
</dbReference>
<dbReference type="AlphaFoldDB" id="A0A0W0GCS4"/>
<dbReference type="PANTHER" id="PTHR31001">
    <property type="entry name" value="UNCHARACTERIZED TRANSCRIPTIONAL REGULATORY PROTEIN"/>
    <property type="match status" value="1"/>
</dbReference>
<dbReference type="EMBL" id="LATX01000382">
    <property type="protein sequence ID" value="KTB46377.1"/>
    <property type="molecule type" value="Genomic_DNA"/>
</dbReference>
<feature type="compositionally biased region" description="Polar residues" evidence="3">
    <location>
        <begin position="229"/>
        <end position="240"/>
    </location>
</feature>
<keyword evidence="2" id="KW-0539">Nucleus</keyword>
<name>A0A0W0GCS4_MONRR</name>
<dbReference type="CDD" id="cd00067">
    <property type="entry name" value="GAL4"/>
    <property type="match status" value="1"/>
</dbReference>
<feature type="region of interest" description="Disordered" evidence="3">
    <location>
        <begin position="192"/>
        <end position="218"/>
    </location>
</feature>
<dbReference type="InterPro" id="IPR001138">
    <property type="entry name" value="Zn2Cys6_DnaBD"/>
</dbReference>
<feature type="region of interest" description="Disordered" evidence="3">
    <location>
        <begin position="411"/>
        <end position="455"/>
    </location>
</feature>
<feature type="compositionally biased region" description="Polar residues" evidence="3">
    <location>
        <begin position="417"/>
        <end position="441"/>
    </location>
</feature>
<dbReference type="InterPro" id="IPR050613">
    <property type="entry name" value="Sec_Metabolite_Reg"/>
</dbReference>
<evidence type="ECO:0000313" key="6">
    <source>
        <dbReference type="Proteomes" id="UP000054988"/>
    </source>
</evidence>
<feature type="compositionally biased region" description="Basic and acidic residues" evidence="3">
    <location>
        <begin position="327"/>
        <end position="337"/>
    </location>
</feature>
<dbReference type="PROSITE" id="PS00463">
    <property type="entry name" value="ZN2_CY6_FUNGAL_1"/>
    <property type="match status" value="1"/>
</dbReference>
<dbReference type="SMART" id="SM00066">
    <property type="entry name" value="GAL4"/>
    <property type="match status" value="1"/>
</dbReference>